<proteinExistence type="predicted"/>
<accession>A0A564UNJ1</accession>
<organism evidence="1 2">
    <name type="scientific">[Ruminococcus] torques</name>
    <dbReference type="NCBI Taxonomy" id="33039"/>
    <lineage>
        <taxon>Bacteria</taxon>
        <taxon>Bacillati</taxon>
        <taxon>Bacillota</taxon>
        <taxon>Clostridia</taxon>
        <taxon>Lachnospirales</taxon>
        <taxon>Lachnospiraceae</taxon>
        <taxon>Mediterraneibacter</taxon>
    </lineage>
</organism>
<sequence length="107" mass="12405">MEMVLLITVREAVSLLHRTPARFTSSLRKYVTKKPKQAPYVVSVSAFSNILNEVDSERSCLICVLNNKETVSLGHSKWKYSFQVDEFQQKYKIENGEMTDGYWIKLI</sequence>
<protein>
    <submittedName>
        <fullName evidence="1">Uncharacterized protein</fullName>
    </submittedName>
</protein>
<dbReference type="Proteomes" id="UP000363661">
    <property type="component" value="Unassembled WGS sequence"/>
</dbReference>
<reference evidence="1 2" key="1">
    <citation type="submission" date="2019-07" db="EMBL/GenBank/DDBJ databases">
        <authorList>
            <person name="Hibberd C M."/>
            <person name="Gehrig L. J."/>
            <person name="Chang H.-W."/>
            <person name="Venkatesh S."/>
        </authorList>
    </citation>
    <scope>NUCLEOTIDE SEQUENCE [LARGE SCALE GENOMIC DNA]</scope>
    <source>
        <strain evidence="1">Ruminococcus_torques_SSTS_Bg7063</strain>
    </source>
</reference>
<name>A0A564UNJ1_9FIRM</name>
<dbReference type="RefSeq" id="WP_144367881.1">
    <property type="nucleotide sequence ID" value="NZ_CABHNA010000098.1"/>
</dbReference>
<evidence type="ECO:0000313" key="1">
    <source>
        <dbReference type="EMBL" id="VUX21163.1"/>
    </source>
</evidence>
<keyword evidence="2" id="KW-1185">Reference proteome</keyword>
<evidence type="ECO:0000313" key="2">
    <source>
        <dbReference type="Proteomes" id="UP000363661"/>
    </source>
</evidence>
<dbReference type="EMBL" id="CABHNA010000098">
    <property type="protein sequence ID" value="VUX21163.1"/>
    <property type="molecule type" value="Genomic_DNA"/>
</dbReference>
<gene>
    <name evidence="1" type="ORF">RTSSTS7063_02723</name>
</gene>
<dbReference type="AlphaFoldDB" id="A0A564UNJ1"/>